<protein>
    <recommendedName>
        <fullName evidence="1">TIL domain-containing protein</fullName>
    </recommendedName>
</protein>
<sequence length="71" mass="8023">CPKNEEFHCCGDCEQLSCNKRYGSVRCFRCPSDCYCREGYLRQNLANGQLGHCIPVEKCPAQPHNPIDGDD</sequence>
<accession>T1E1X9</accession>
<proteinExistence type="evidence at transcript level"/>
<feature type="domain" description="TIL" evidence="1">
    <location>
        <begin position="1"/>
        <end position="59"/>
    </location>
</feature>
<evidence type="ECO:0000313" key="2">
    <source>
        <dbReference type="EMBL" id="JAA93588.1"/>
    </source>
</evidence>
<dbReference type="SUPFAM" id="SSF57567">
    <property type="entry name" value="Serine protease inhibitors"/>
    <property type="match status" value="1"/>
</dbReference>
<dbReference type="InterPro" id="IPR036084">
    <property type="entry name" value="Ser_inhib-like_sf"/>
</dbReference>
<dbReference type="Pfam" id="PF01826">
    <property type="entry name" value="TIL"/>
    <property type="match status" value="1"/>
</dbReference>
<dbReference type="EMBL" id="GALA01001264">
    <property type="protein sequence ID" value="JAA93588.1"/>
    <property type="molecule type" value="mRNA"/>
</dbReference>
<organism evidence="2">
    <name type="scientific">Psorophora albipes</name>
    <dbReference type="NCBI Taxonomy" id="869069"/>
    <lineage>
        <taxon>Eukaryota</taxon>
        <taxon>Metazoa</taxon>
        <taxon>Ecdysozoa</taxon>
        <taxon>Arthropoda</taxon>
        <taxon>Hexapoda</taxon>
        <taxon>Insecta</taxon>
        <taxon>Pterygota</taxon>
        <taxon>Neoptera</taxon>
        <taxon>Endopterygota</taxon>
        <taxon>Diptera</taxon>
        <taxon>Nematocera</taxon>
        <taxon>Culicoidea</taxon>
        <taxon>Culicidae</taxon>
        <taxon>Culicinae</taxon>
        <taxon>Aedini</taxon>
        <taxon>Psorophora</taxon>
    </lineage>
</organism>
<name>T1E1X9_9DIPT</name>
<evidence type="ECO:0000259" key="1">
    <source>
        <dbReference type="Pfam" id="PF01826"/>
    </source>
</evidence>
<reference evidence="2" key="1">
    <citation type="journal article" date="2013" name="BMC Genomics">
        <title>A deep insight into the sialotranscriptome of the mosquito, Psorophora albipes.</title>
        <authorList>
            <person name="Chagas A.C."/>
            <person name="Calvo E."/>
            <person name="Rios-Velasquez C.M."/>
            <person name="Pessoa F.A."/>
            <person name="Medeiros J.F."/>
            <person name="Ribeiro J.M."/>
        </authorList>
    </citation>
    <scope>NUCLEOTIDE SEQUENCE</scope>
</reference>
<dbReference type="InterPro" id="IPR002919">
    <property type="entry name" value="TIL_dom"/>
</dbReference>
<dbReference type="Gene3D" id="2.10.25.10">
    <property type="entry name" value="Laminin"/>
    <property type="match status" value="1"/>
</dbReference>
<dbReference type="AlphaFoldDB" id="T1E1X9"/>
<feature type="non-terminal residue" evidence="2">
    <location>
        <position position="1"/>
    </location>
</feature>